<protein>
    <submittedName>
        <fullName evidence="2 4">Uncharacterized protein</fullName>
    </submittedName>
</protein>
<sequence length="169" mass="18628">MQCSSPSEECPVRPAPPPPPQSSSDDLCSACSSPEKLHQSSEFDIAVGDSQKRSSSVGDMPKSKRKQYHPHQVELGTAVSRPADTRHKRRSHGNVAPAAEEVNPGSDLSLNLNDHQQASRTNGDNQINDQLKQIRRELFLLQRRYIEMLTEHQKKIQLPDGGGSLASEP</sequence>
<evidence type="ECO:0000313" key="3">
    <source>
        <dbReference type="Proteomes" id="UP000270296"/>
    </source>
</evidence>
<feature type="compositionally biased region" description="Polar residues" evidence="1">
    <location>
        <begin position="106"/>
        <end position="127"/>
    </location>
</feature>
<evidence type="ECO:0000313" key="4">
    <source>
        <dbReference type="WBParaSite" id="SBAD_0001130601-mRNA-1"/>
    </source>
</evidence>
<name>A0A183J4Y2_9BILA</name>
<evidence type="ECO:0000256" key="1">
    <source>
        <dbReference type="SAM" id="MobiDB-lite"/>
    </source>
</evidence>
<proteinExistence type="predicted"/>
<feature type="compositionally biased region" description="Low complexity" evidence="1">
    <location>
        <begin position="22"/>
        <end position="33"/>
    </location>
</feature>
<dbReference type="WBParaSite" id="SBAD_0001130601-mRNA-1">
    <property type="protein sequence ID" value="SBAD_0001130601-mRNA-1"/>
    <property type="gene ID" value="SBAD_0001130601"/>
</dbReference>
<dbReference type="Proteomes" id="UP000270296">
    <property type="component" value="Unassembled WGS sequence"/>
</dbReference>
<organism evidence="4">
    <name type="scientific">Soboliphyme baturini</name>
    <dbReference type="NCBI Taxonomy" id="241478"/>
    <lineage>
        <taxon>Eukaryota</taxon>
        <taxon>Metazoa</taxon>
        <taxon>Ecdysozoa</taxon>
        <taxon>Nematoda</taxon>
        <taxon>Enoplea</taxon>
        <taxon>Dorylaimia</taxon>
        <taxon>Dioctophymatida</taxon>
        <taxon>Dioctophymatoidea</taxon>
        <taxon>Soboliphymatidae</taxon>
        <taxon>Soboliphyme</taxon>
    </lineage>
</organism>
<dbReference type="AlphaFoldDB" id="A0A183J4Y2"/>
<feature type="region of interest" description="Disordered" evidence="1">
    <location>
        <begin position="1"/>
        <end position="127"/>
    </location>
</feature>
<keyword evidence="3" id="KW-1185">Reference proteome</keyword>
<accession>A0A183J4Y2</accession>
<reference evidence="4" key="1">
    <citation type="submission" date="2016-06" db="UniProtKB">
        <authorList>
            <consortium name="WormBaseParasite"/>
        </authorList>
    </citation>
    <scope>IDENTIFICATION</scope>
</reference>
<evidence type="ECO:0000313" key="2">
    <source>
        <dbReference type="EMBL" id="VDP35743.1"/>
    </source>
</evidence>
<reference evidence="2 3" key="2">
    <citation type="submission" date="2018-11" db="EMBL/GenBank/DDBJ databases">
        <authorList>
            <consortium name="Pathogen Informatics"/>
        </authorList>
    </citation>
    <scope>NUCLEOTIDE SEQUENCE [LARGE SCALE GENOMIC DNA]</scope>
</reference>
<dbReference type="EMBL" id="UZAM01014799">
    <property type="protein sequence ID" value="VDP35743.1"/>
    <property type="molecule type" value="Genomic_DNA"/>
</dbReference>
<gene>
    <name evidence="2" type="ORF">SBAD_LOCUS10930</name>
</gene>